<comment type="caution">
    <text evidence="1">The sequence shown here is derived from an EMBL/GenBank/DDBJ whole genome shotgun (WGS) entry which is preliminary data.</text>
</comment>
<reference evidence="1 2" key="1">
    <citation type="journal article" date="2019" name="Int. J. Syst. Evol. Microbiol.">
        <title>The Global Catalogue of Microorganisms (GCM) 10K type strain sequencing project: providing services to taxonomists for standard genome sequencing and annotation.</title>
        <authorList>
            <consortium name="The Broad Institute Genomics Platform"/>
            <consortium name="The Broad Institute Genome Sequencing Center for Infectious Disease"/>
            <person name="Wu L."/>
            <person name="Ma J."/>
        </authorList>
    </citation>
    <scope>NUCLEOTIDE SEQUENCE [LARGE SCALE GENOMIC DNA]</scope>
    <source>
        <strain evidence="1 2">JCM 14546</strain>
    </source>
</reference>
<gene>
    <name evidence="1" type="ORF">GCM10009755_18180</name>
</gene>
<sequence length="200" mass="21115">MSETLPPDDDRFSRLFADLDAAARAESAHERAGEFGDRVHEELAEVTLPRRIAGALGERVRFRLVSDEVEGAVRAVGENWCLVDAAAGRGDAGRGVGPEVPGVEGEVLVLVVLDAVESLVLPSVRHAPASAVSRRSLGSVLREWATSRHVVRVVYGLSGSAVKGVLAHVSRDHVQIGRGVAGSAGLVVPLRALVTVRRLG</sequence>
<protein>
    <submittedName>
        <fullName evidence="1">Uncharacterized protein</fullName>
    </submittedName>
</protein>
<accession>A0ABN2TGI6</accession>
<dbReference type="EMBL" id="BAAANO010000016">
    <property type="protein sequence ID" value="GAA2008114.1"/>
    <property type="molecule type" value="Genomic_DNA"/>
</dbReference>
<organism evidence="1 2">
    <name type="scientific">Brevibacterium samyangense</name>
    <dbReference type="NCBI Taxonomy" id="366888"/>
    <lineage>
        <taxon>Bacteria</taxon>
        <taxon>Bacillati</taxon>
        <taxon>Actinomycetota</taxon>
        <taxon>Actinomycetes</taxon>
        <taxon>Micrococcales</taxon>
        <taxon>Brevibacteriaceae</taxon>
        <taxon>Brevibacterium</taxon>
    </lineage>
</organism>
<dbReference type="RefSeq" id="WP_344308977.1">
    <property type="nucleotide sequence ID" value="NZ_BAAANO010000016.1"/>
</dbReference>
<keyword evidence="2" id="KW-1185">Reference proteome</keyword>
<evidence type="ECO:0000313" key="1">
    <source>
        <dbReference type="EMBL" id="GAA2008114.1"/>
    </source>
</evidence>
<evidence type="ECO:0000313" key="2">
    <source>
        <dbReference type="Proteomes" id="UP001500755"/>
    </source>
</evidence>
<dbReference type="Proteomes" id="UP001500755">
    <property type="component" value="Unassembled WGS sequence"/>
</dbReference>
<name>A0ABN2TGI6_9MICO</name>
<proteinExistence type="predicted"/>